<reference evidence="4" key="1">
    <citation type="submission" date="2018-05" db="EMBL/GenBank/DDBJ databases">
        <authorList>
            <person name="Lanie J.A."/>
            <person name="Ng W.-L."/>
            <person name="Kazmierczak K.M."/>
            <person name="Andrzejewski T.M."/>
            <person name="Davidsen T.M."/>
            <person name="Wayne K.J."/>
            <person name="Tettelin H."/>
            <person name="Glass J.I."/>
            <person name="Rusch D."/>
            <person name="Podicherti R."/>
            <person name="Tsui H.-C.T."/>
            <person name="Winkler M.E."/>
        </authorList>
    </citation>
    <scope>NUCLEOTIDE SEQUENCE</scope>
</reference>
<organism evidence="4">
    <name type="scientific">marine metagenome</name>
    <dbReference type="NCBI Taxonomy" id="408172"/>
    <lineage>
        <taxon>unclassified sequences</taxon>
        <taxon>metagenomes</taxon>
        <taxon>ecological metagenomes</taxon>
    </lineage>
</organism>
<proteinExistence type="predicted"/>
<dbReference type="NCBIfam" id="TIGR04183">
    <property type="entry name" value="Por_Secre_tail"/>
    <property type="match status" value="1"/>
</dbReference>
<dbReference type="AlphaFoldDB" id="A0A382BBB8"/>
<dbReference type="Pfam" id="PF04231">
    <property type="entry name" value="Endonuclease_1"/>
    <property type="match status" value="1"/>
</dbReference>
<dbReference type="SUPFAM" id="SSF54060">
    <property type="entry name" value="His-Me finger endonucleases"/>
    <property type="match status" value="1"/>
</dbReference>
<accession>A0A382BBB8</accession>
<feature type="domain" description="Secretion system C-terminal sorting" evidence="3">
    <location>
        <begin position="280"/>
        <end position="358"/>
    </location>
</feature>
<dbReference type="Gene3D" id="2.60.40.4070">
    <property type="match status" value="1"/>
</dbReference>
<name>A0A382BBB8_9ZZZZ</name>
<dbReference type="InterPro" id="IPR007346">
    <property type="entry name" value="Endonuclease-I"/>
</dbReference>
<dbReference type="PANTHER" id="PTHR33607:SF2">
    <property type="entry name" value="ENDONUCLEASE-1"/>
    <property type="match status" value="1"/>
</dbReference>
<dbReference type="GO" id="GO:0004518">
    <property type="term" value="F:nuclease activity"/>
    <property type="evidence" value="ECO:0007669"/>
    <property type="project" value="UniProtKB-KW"/>
</dbReference>
<gene>
    <name evidence="4" type="ORF">METZ01_LOCUS163685</name>
</gene>
<sequence length="361" mass="40667">MKLFSAIFFTTVLMADVPPGYYDGVEGLDGESLRLALHNIIDDHTSQSYSSLYGHFESTDAKSDGTVWDMYSDVPDGTPPYIYNFTSEDQCGNYSGEGDCFNREHSWPKSWFNEGMPMNTDLFHIYPTDGYVNGMRSNYAYGEVANATWTSQNGSRRGSMNSYNHTGTVFEPIDAYKGDFARTYFYMSTRYCTEDSGWDENDMVDGADLKEWAVHMLLDWHESDPVSQKETDRNDTVYDIQGNRNPFIDFPAWVECIWGEGNLTVGSDLLPTRPLSIENFPNPFNPSTTISISVETHMGENDASLCIYDVKGQLLATLINGTIKPGKNEVRWDAVNFSSGVYFAVLQSGNDSISKKLIYLK</sequence>
<dbReference type="EMBL" id="UINC01028940">
    <property type="protein sequence ID" value="SVB10831.1"/>
    <property type="molecule type" value="Genomic_DNA"/>
</dbReference>
<dbReference type="PANTHER" id="PTHR33607">
    <property type="entry name" value="ENDONUCLEASE-1"/>
    <property type="match status" value="1"/>
</dbReference>
<evidence type="ECO:0000259" key="3">
    <source>
        <dbReference type="Pfam" id="PF18962"/>
    </source>
</evidence>
<keyword evidence="2" id="KW-0378">Hydrolase</keyword>
<evidence type="ECO:0000256" key="1">
    <source>
        <dbReference type="ARBA" id="ARBA00022722"/>
    </source>
</evidence>
<keyword evidence="1" id="KW-0540">Nuclease</keyword>
<dbReference type="InterPro" id="IPR044925">
    <property type="entry name" value="His-Me_finger_sf"/>
</dbReference>
<dbReference type="GO" id="GO:0016787">
    <property type="term" value="F:hydrolase activity"/>
    <property type="evidence" value="ECO:0007669"/>
    <property type="project" value="UniProtKB-KW"/>
</dbReference>
<dbReference type="Pfam" id="PF18962">
    <property type="entry name" value="Por_Secre_tail"/>
    <property type="match status" value="1"/>
</dbReference>
<dbReference type="InterPro" id="IPR026444">
    <property type="entry name" value="Secre_tail"/>
</dbReference>
<protein>
    <recommendedName>
        <fullName evidence="3">Secretion system C-terminal sorting domain-containing protein</fullName>
    </recommendedName>
</protein>
<evidence type="ECO:0000256" key="2">
    <source>
        <dbReference type="ARBA" id="ARBA00022801"/>
    </source>
</evidence>
<evidence type="ECO:0000313" key="4">
    <source>
        <dbReference type="EMBL" id="SVB10831.1"/>
    </source>
</evidence>